<dbReference type="Gene3D" id="3.90.1750.20">
    <property type="entry name" value="Putative Large Serine Recombinase, Chain B, Domain 2"/>
    <property type="match status" value="1"/>
</dbReference>
<proteinExistence type="predicted"/>
<keyword evidence="4" id="KW-1185">Reference proteome</keyword>
<comment type="caution">
    <text evidence="3">The sequence shown here is derived from an EMBL/GenBank/DDBJ whole genome shotgun (WGS) entry which is preliminary data.</text>
</comment>
<dbReference type="PANTHER" id="PTHR30461">
    <property type="entry name" value="DNA-INVERTASE FROM LAMBDOID PROPHAGE"/>
    <property type="match status" value="1"/>
</dbReference>
<dbReference type="Pfam" id="PF00239">
    <property type="entry name" value="Resolvase"/>
    <property type="match status" value="1"/>
</dbReference>
<accession>A0ABR7N141</accession>
<dbReference type="Proteomes" id="UP000606193">
    <property type="component" value="Unassembled WGS sequence"/>
</dbReference>
<feature type="region of interest" description="Disordered" evidence="1">
    <location>
        <begin position="248"/>
        <end position="287"/>
    </location>
</feature>
<dbReference type="SMART" id="SM00857">
    <property type="entry name" value="Resolvase"/>
    <property type="match status" value="1"/>
</dbReference>
<feature type="compositionally biased region" description="Basic and acidic residues" evidence="1">
    <location>
        <begin position="248"/>
        <end position="270"/>
    </location>
</feature>
<organism evidence="3 4">
    <name type="scientific">Jutongia huaianensis</name>
    <dbReference type="NCBI Taxonomy" id="2763668"/>
    <lineage>
        <taxon>Bacteria</taxon>
        <taxon>Bacillati</taxon>
        <taxon>Bacillota</taxon>
        <taxon>Clostridia</taxon>
        <taxon>Lachnospirales</taxon>
        <taxon>Lachnospiraceae</taxon>
        <taxon>Jutongia</taxon>
    </lineage>
</organism>
<dbReference type="EMBL" id="JACRSX010000004">
    <property type="protein sequence ID" value="MBC8562040.1"/>
    <property type="molecule type" value="Genomic_DNA"/>
</dbReference>
<gene>
    <name evidence="3" type="ORF">H8704_05235</name>
</gene>
<dbReference type="InterPro" id="IPR050639">
    <property type="entry name" value="SSR_resolvase"/>
</dbReference>
<evidence type="ECO:0000313" key="3">
    <source>
        <dbReference type="EMBL" id="MBC8562040.1"/>
    </source>
</evidence>
<dbReference type="InterPro" id="IPR038109">
    <property type="entry name" value="DNA_bind_recomb_sf"/>
</dbReference>
<dbReference type="InterPro" id="IPR036162">
    <property type="entry name" value="Resolvase-like_N_sf"/>
</dbReference>
<evidence type="ECO:0000259" key="2">
    <source>
        <dbReference type="SMART" id="SM00857"/>
    </source>
</evidence>
<protein>
    <submittedName>
        <fullName evidence="3">Recombinase family protein</fullName>
    </submittedName>
</protein>
<evidence type="ECO:0000313" key="4">
    <source>
        <dbReference type="Proteomes" id="UP000606193"/>
    </source>
</evidence>
<dbReference type="PANTHER" id="PTHR30461:SF23">
    <property type="entry name" value="DNA RECOMBINASE-RELATED"/>
    <property type="match status" value="1"/>
</dbReference>
<dbReference type="SUPFAM" id="SSF53041">
    <property type="entry name" value="Resolvase-like"/>
    <property type="match status" value="1"/>
</dbReference>
<feature type="domain" description="Resolvase/invertase-type recombinase catalytic" evidence="2">
    <location>
        <begin position="5"/>
        <end position="177"/>
    </location>
</feature>
<dbReference type="Gene3D" id="3.40.50.1390">
    <property type="entry name" value="Resolvase, N-terminal catalytic domain"/>
    <property type="match status" value="1"/>
</dbReference>
<name>A0ABR7N141_9FIRM</name>
<sequence>MEIMTGIYARLSVEHGNEKDQSIEQQIHLAEQWIRQRNTSSGRKEDHPMGCEENTYRIYDIYADMGYSGTKFERPGFQRMLADAQNGRIQCILCKDASRVGRDYLKTGEFLEKIFPMLGVRVICISDQYGDVQNEWKYEMPGSLAGNLRNLMNEWYARDIGRRVRLVKQHQKAQGEYLGSVPPYGWRIDRRDGKRKLVPDDQLEDILSLMVSLRQKEMSYGQIADIINQKGIQTPQEYRKSGMVYRKDFSEQQDENSRRREEKSVSEKAVPENGEWLQGEAQSTSKWDASGVRRIILSHTRGDYHTA</sequence>
<dbReference type="InterPro" id="IPR006119">
    <property type="entry name" value="Resolv_N"/>
</dbReference>
<evidence type="ECO:0000256" key="1">
    <source>
        <dbReference type="SAM" id="MobiDB-lite"/>
    </source>
</evidence>
<reference evidence="3 4" key="1">
    <citation type="submission" date="2020-08" db="EMBL/GenBank/DDBJ databases">
        <title>Genome public.</title>
        <authorList>
            <person name="Liu C."/>
            <person name="Sun Q."/>
        </authorList>
    </citation>
    <scope>NUCLEOTIDE SEQUENCE [LARGE SCALE GENOMIC DNA]</scope>
    <source>
        <strain evidence="3 4">NSJ-37</strain>
    </source>
</reference>